<feature type="domain" description="Ig-like" evidence="15">
    <location>
        <begin position="1920"/>
        <end position="1997"/>
    </location>
</feature>
<comment type="subcellular location">
    <subcellularLocation>
        <location evidence="1">Cell membrane</location>
        <topology evidence="1">Single-pass type I membrane protein</topology>
    </subcellularLocation>
</comment>
<feature type="domain" description="Ig-like" evidence="15">
    <location>
        <begin position="1170"/>
        <end position="1247"/>
    </location>
</feature>
<dbReference type="SUPFAM" id="SSF49265">
    <property type="entry name" value="Fibronectin type III"/>
    <property type="match status" value="3"/>
</dbReference>
<feature type="domain" description="Ig-like" evidence="15">
    <location>
        <begin position="2084"/>
        <end position="2161"/>
    </location>
</feature>
<feature type="domain" description="Ig-like" evidence="15">
    <location>
        <begin position="2002"/>
        <end position="2079"/>
    </location>
</feature>
<feature type="domain" description="Ig-like" evidence="15">
    <location>
        <begin position="2740"/>
        <end position="2817"/>
    </location>
</feature>
<keyword evidence="7 13" id="KW-1133">Transmembrane helix</keyword>
<evidence type="ECO:0000259" key="15">
    <source>
        <dbReference type="PROSITE" id="PS50835"/>
    </source>
</evidence>
<evidence type="ECO:0000259" key="16">
    <source>
        <dbReference type="PROSITE" id="PS50853"/>
    </source>
</evidence>
<feature type="domain" description="Ig-like" evidence="15">
    <location>
        <begin position="760"/>
        <end position="837"/>
    </location>
</feature>
<organism evidence="17 18">
    <name type="scientific">Acropora cervicornis</name>
    <name type="common">Staghorn coral</name>
    <dbReference type="NCBI Taxonomy" id="6130"/>
    <lineage>
        <taxon>Eukaryota</taxon>
        <taxon>Metazoa</taxon>
        <taxon>Cnidaria</taxon>
        <taxon>Anthozoa</taxon>
        <taxon>Hexacorallia</taxon>
        <taxon>Scleractinia</taxon>
        <taxon>Astrocoeniina</taxon>
        <taxon>Acroporidae</taxon>
        <taxon>Acropora</taxon>
    </lineage>
</organism>
<feature type="transmembrane region" description="Helical" evidence="13">
    <location>
        <begin position="3868"/>
        <end position="3889"/>
    </location>
</feature>
<dbReference type="PANTHER" id="PTHR12231">
    <property type="entry name" value="CTX-RELATED TYPE I TRANSMEMBRANE PROTEIN"/>
    <property type="match status" value="1"/>
</dbReference>
<evidence type="ECO:0000256" key="9">
    <source>
        <dbReference type="ARBA" id="ARBA00023157"/>
    </source>
</evidence>
<protein>
    <submittedName>
        <fullName evidence="17">Hemicentin-1</fullName>
    </submittedName>
</protein>
<gene>
    <name evidence="17" type="ORF">P5673_004115</name>
</gene>
<feature type="domain" description="Ig-like" evidence="15">
    <location>
        <begin position="186"/>
        <end position="263"/>
    </location>
</feature>
<feature type="domain" description="Ig-like" evidence="15">
    <location>
        <begin position="1510"/>
        <end position="1587"/>
    </location>
</feature>
<feature type="domain" description="Ig-like" evidence="15">
    <location>
        <begin position="3249"/>
        <end position="3336"/>
    </location>
</feature>
<dbReference type="FunFam" id="2.60.40.10:FF:000032">
    <property type="entry name" value="palladin isoform X1"/>
    <property type="match status" value="1"/>
</dbReference>
<dbReference type="Pfam" id="PF07679">
    <property type="entry name" value="I-set"/>
    <property type="match status" value="1"/>
</dbReference>
<evidence type="ECO:0000256" key="10">
    <source>
        <dbReference type="ARBA" id="ARBA00023180"/>
    </source>
</evidence>
<dbReference type="EMBL" id="JARQWQ010000006">
    <property type="protein sequence ID" value="KAK2571511.1"/>
    <property type="molecule type" value="Genomic_DNA"/>
</dbReference>
<dbReference type="InterPro" id="IPR003598">
    <property type="entry name" value="Ig_sub2"/>
</dbReference>
<reference evidence="17" key="1">
    <citation type="journal article" date="2023" name="G3 (Bethesda)">
        <title>Whole genome assembly and annotation of the endangered Caribbean coral Acropora cervicornis.</title>
        <authorList>
            <person name="Selwyn J.D."/>
            <person name="Vollmer S.V."/>
        </authorList>
    </citation>
    <scope>NUCLEOTIDE SEQUENCE</scope>
    <source>
        <strain evidence="17">K2</strain>
    </source>
</reference>
<dbReference type="Proteomes" id="UP001249851">
    <property type="component" value="Unassembled WGS sequence"/>
</dbReference>
<dbReference type="PANTHER" id="PTHR12231:SF253">
    <property type="entry name" value="DPR-INTERACTING PROTEIN ETA, ISOFORM B-RELATED"/>
    <property type="match status" value="1"/>
</dbReference>
<dbReference type="PROSITE" id="PS50835">
    <property type="entry name" value="IG_LIKE"/>
    <property type="match status" value="40"/>
</dbReference>
<feature type="domain" description="Fibronectin type-III" evidence="16">
    <location>
        <begin position="3449"/>
        <end position="3546"/>
    </location>
</feature>
<dbReference type="InterPro" id="IPR003961">
    <property type="entry name" value="FN3_dom"/>
</dbReference>
<dbReference type="InterPro" id="IPR051170">
    <property type="entry name" value="Neural/epithelial_adhesion"/>
</dbReference>
<feature type="domain" description="Ig-like" evidence="15">
    <location>
        <begin position="350"/>
        <end position="427"/>
    </location>
</feature>
<feature type="domain" description="Ig-like" evidence="15">
    <location>
        <begin position="2494"/>
        <end position="2571"/>
    </location>
</feature>
<comment type="caution">
    <text evidence="17">The sequence shown here is derived from an EMBL/GenBank/DDBJ whole genome shotgun (WGS) entry which is preliminary data.</text>
</comment>
<keyword evidence="3 13" id="KW-0812">Transmembrane</keyword>
<sequence length="3983" mass="425615">MSQLIISVWLLTLTAVAAEVTASHDTGPHNKVVIEGATVTLHCNATGNSAPNITWTKDRRVVGKEEKLSFQAYRNHSGVYWCSTDNGFNRTFNVSYNLDVHYPPSLKTRPTKQTVLQGTNVTMSCSATGNPIPKITWFKDGKAIGSGETLSLNVQRNVAGKYWCSADNGVGEAVNASADIDVQYPPSLKTRPSKQTVLQGTNVTMSCSATGNPIPKITWFKDGKAIGSGETLSLNVQRNVAGKYWCSADNGVGEAVNASADIDVQYPPSLKTRPSKQTVLQGTNVTMSCSATGNPIPKITWFKDGKAIGSGETLSLNVQRNVAGKYWCSADNGVGEAVNASADIDVQYPPSLKTRPTKQTVLQGTNVTMSCSATGNPIPKITWFKDGKAIGSGETLSLNVQRNVAGKYWCSADNGVGEAVNASADIDVQYPPSLKTRPSKQTVLQGTNVTMSCSATGNPIPKITWFKDGKAIGSGETLSLNVQRNVAGKYWCSADNGVGEAVNASADIDVQYPPSLKTRPTKQTVLQGTNVTMSCSATGNPIPKITWFKDGKAIGSGETLSLNVQRNVAGKYLCSADNGVGEAVNASADIDVQYPPSLKTRPSKQTVLQGTIVTMSCSATGNPIPKITWFKDGKAIGSGETLSLNIQRNVAGKYWCSADNGVGEAVNASADIDVQYPPSLKTRPSKQTVLQGTNVTMSCSATGNPIPKITWFKDGKAIGSGETLSLNVQRNVAGKYWCSADNGVGEAVNASADIDVQYPPSLKTRPTKQTVLQGTNVTMSCSATGNPIPKITWFKDGKAIGSGETLSLNVQRNVAGKYWCSADNGVGEAVNASADIDVQYPPSLKTRPSKQTVLQGTNVTMSCSATGNPIPKITWFKDGKAIGSGETLSLNVQRNVAGKYWCSADNGVGEAVNASADIDVQYPPSLKTRPTKQTVLQGTNVTMSCSATGNPIPKITWFKDGKAIGSGETLSLNVQRNVAGKYLCSADNGVGEAVNASADIDVQYPPSLKTRPSKQTVLQGTIVTMSCSATGNPIPKITWFKDGKAIGSGETLSLNIQRNVAGKYWCSADNGVGEAVNASADIDVQYPPSLKTRPSKQTVLQGTIVTMSCSATGNPIPKITWFKDGKAIGSGETLSLNVQRNVAGKYWCSADNGVGEAVNASADIDVQYPPSLKTRPSKQTVLQGTNVTMSCSATGNPIPKITWFKDGKAIGSGETLSLNVQRNVAGKYWCSADNGVGEAVNASADIDVQYPPSLKTRPTKQTVLQGTNVTMSCSATGNPIPKITWFKDGKAIGSGETLSLNVQRNVAGKYCAQRTMVWEKLLMLVPILMSSDARFDLRICIHPDPPSLKTRPSKQTVLQGTIVTMSCSATGNPIPKITWFKDGKAIGSGETLGLNVQRNVAGKYWCSADNGVGEAVNASADIDVQYPPSLKTRPSKQTVLQGTNVTMSCSATGNPIPKITWFKDGKAIGSGETLSLNVQRNVAGKYWCSADNGVGEAVNASADIDVQYPPSLKTRPTKQTVLQGTNVTMSCSATGNPIPKITWFKDGKAIGSGETLSLNVQRNVAGKYLCSADNGVGEAVNASADIDVQYPPSLKTRPSKQTVLQGTIVTMSCSATGNPIPKITWFKDGKAIGSGETLSLNIQRNVAGKYWCSADNGVGEAVNASADIDVQYPPSLKTRPSKQTVLQGTIVTMSCSATGNPIPKITWFKDGKAIGSGETLSLNVQRNVAGKYWCSADNGVGEAVNASADIDVQYPPSLKTRPSKQTVLQGTNVTMSCSATGNPIPKITWFKDGKAIGSGETLSLNVQRNVAGKYWCSADNGVGEAVNASADIDVQYPPSLKTRPTKQTVLQGTIVTMSCSATGNPIPKITWFKDGKAIGSGETLSLNIQRNVAGKYWCSADNGVGEAVNASADIDVQYPPSLKTRPSKQTVLQGTIVTMSCSATGNPIPKITWFKDGKAIGSGETLSLNVQRNVAGKYWCSADNGVGEAVNASADIDVQYPPSLKTRPSKQTVLQGTNVTMSCSATGNPIPKITWFKDGKAIGSGETLSLNVQRNVAGKYWCSADNGVGEAVNASADIDVQYPPSLKTRPTKQTVLQGTNVTMSCSATGNPIPKITWFKDGKAIGSGETLSLNVERNVAGKYLCSADNGVGEAVNASADIDVQYPPSLKTRPSKQTVLQGTIVTMSCSATGNPIPKITWFKDGKAIGSGETLSLNIQRNVAGKYWCSADNGVGEAVNASADIDVQYPPSLKTRPSKQTVLQGTIVTMSCSATGNPIPKITWFKDGKAIGSGETLSLNVQRNVAGKYWCSADNGVGEAVNASADIDVQYPPSLKTRPSKQTVLQGTNVTMSCSATGNPIPKITWFKDGKAIGSGETLSLNVQRNVAGKYWCSADNGVGEAVNASADIDVQYPPSLKTRPTKQTVLQGTNVTMSCSATGNPIPKITWFKDGKAIGSGETLSLNVQRNVAGKYWCSADNGVGEAVNASADIDVQYPPSLKTRPSKQTVLQGTIVTMSCSATGNPIPKITWFKDGKAIGSGETLSLNVQRNVAGKYWCSADNGVGEAVNASADIDVQYPPSLKTRPSKQTVLQGTNVTMSCSATGNPIPKITWFKDGKAIGSGETLSLNVQRNVAGKYWCSADNGVGEAVNASADIDVQYPPSLKTRPTKQTVLQGTNVTMSCSATGNPIPKITWFKDGKAIGSGETLSLNVERNVAGKYLCSADNGVGEAVNASADIDVQYPPSLKTRPSKQTVLQGTIVRMSCSATGNPIPKITWFKDGKAIGSGETLSLNIQRNVAGKYWCSADNGVGEAVNASADIDVQYPPSLKTRPSKQTVLQGTIVTMSCSATGNPIPKITWFKDGKAIGSGETLSLNVQRNVAGKYWCSADNGVGEAVNASADIDVQYPPSLKTRPSKQTVLQGTNVTMSCSATGNPIPKITWFKDGKAIGSGETLSLNVQRNVAGKYWCSADNGVGEAVNASADIDVQFPPSVTTRPSNKTVIENTMVAFACSASGNPVPKLTWVKDGESIRMGGKLSFKAARNDSGLYWCLADNGLQPAANSSALLDVQFKPEQTNFSVNVDVAESVPFGISIELTCTTHAHPGADEFKFYRDEDLLGSNSVGFYNLTLERSAVYSCLPFNSIGDGERASLQINVMAWKPSFENILFGPFYLFKGIQARLPCQPFAKPYPTIKWLKDGVTLEYENNGSYVLDSDGTLVIRKVGESDAGRYTCTAQNYLGEASKTADGILLERTKLVLKPQNQTVLEGSSVRLLCRASNDPSLELRYNWKKDGAAIADVSSMQWNERGYMLELSNFTYQDAGVYTCIAYTPEPRSSEDSVTVIVSVKGAPSPPVNLQITDCSHGRTNLSWVPVLSNLTSVTHYLVEQETNHDPTVFDVIYNVTNPNSTSLTLHLPRWSDFRFRVRAVSDVGPSRPSEATAKDVCSTPVGVPETYPSNLRGIPRKANELSITWTPLSKTEWNAPGCYYMLQYKKANSPRRWTTEKIGDPHVGLFSIPNPGSNQMWQFKISAGNHEGPGPESPISRSLSGQDAPDVKPEGAEMQAVTASSVTLEWKPVTLVRGSVDGYKIYYWVKDSVLHSRRRRQAIPSNANVLVVEGGETRQATLTGLRPYNNYLVVVKAFNSGGEGPASALLAFQTSEGVPGPPSDFKTYAFGEYIFVTWKPPQDPNGIITSYQVGSQEYSGSVVGKVPVSMETVQPDVFEKLLSKLAFEKSYVVEVRAQTSKGWGESARQIVTTVKRSAPAKPKAPTVVPSFQGSFTVTYNFEVGGGWTSEFKVLYRKKGGSNEFQETDWVNHFSTQKVEISNLEPEVYEFKIVGRNAVGKSPDSDIVEARLEDAPVIERQESSAVYRSDWFITLMIISAATLLLLIIVFMYRRWKRRQRSNFKVSEHEKEPMKEQNEVGSISVEIKRREEWKKSIGDRLEVESQDSLDEYGGKTPYFTEDGSFVGDLHHGRNRTSVYDTIDNPVA</sequence>
<feature type="domain" description="Ig-like" evidence="15">
    <location>
        <begin position="514"/>
        <end position="591"/>
    </location>
</feature>
<keyword evidence="11" id="KW-0393">Immunoglobulin domain</keyword>
<dbReference type="InterPro" id="IPR003599">
    <property type="entry name" value="Ig_sub"/>
</dbReference>
<dbReference type="InterPro" id="IPR013098">
    <property type="entry name" value="Ig_I-set"/>
</dbReference>
<keyword evidence="2" id="KW-1003">Cell membrane</keyword>
<dbReference type="SMART" id="SM00409">
    <property type="entry name" value="IG"/>
    <property type="match status" value="40"/>
</dbReference>
<feature type="domain" description="Ig-like" evidence="15">
    <location>
        <begin position="1006"/>
        <end position="1083"/>
    </location>
</feature>
<dbReference type="SMART" id="SM00408">
    <property type="entry name" value="IGc2"/>
    <property type="match status" value="39"/>
</dbReference>
<evidence type="ECO:0000256" key="3">
    <source>
        <dbReference type="ARBA" id="ARBA00022692"/>
    </source>
</evidence>
<evidence type="ECO:0000313" key="17">
    <source>
        <dbReference type="EMBL" id="KAK2571511.1"/>
    </source>
</evidence>
<feature type="domain" description="Ig-like" evidence="15">
    <location>
        <begin position="842"/>
        <end position="919"/>
    </location>
</feature>
<evidence type="ECO:0000256" key="5">
    <source>
        <dbReference type="ARBA" id="ARBA00022737"/>
    </source>
</evidence>
<feature type="domain" description="Ig-like" evidence="15">
    <location>
        <begin position="268"/>
        <end position="345"/>
    </location>
</feature>
<feature type="domain" description="Ig-like" evidence="15">
    <location>
        <begin position="1346"/>
        <end position="1423"/>
    </location>
</feature>
<dbReference type="InterPro" id="IPR007110">
    <property type="entry name" value="Ig-like_dom"/>
</dbReference>
<feature type="domain" description="Fibronectin type-III" evidence="16">
    <location>
        <begin position="3550"/>
        <end position="3655"/>
    </location>
</feature>
<dbReference type="Pfam" id="PF00041">
    <property type="entry name" value="fn3"/>
    <property type="match status" value="2"/>
</dbReference>
<feature type="signal peptide" evidence="14">
    <location>
        <begin position="1"/>
        <end position="18"/>
    </location>
</feature>
<name>A0AAD9R1S5_ACRCE</name>
<feature type="domain" description="Fibronectin type-III" evidence="16">
    <location>
        <begin position="3656"/>
        <end position="3755"/>
    </location>
</feature>
<keyword evidence="10" id="KW-0325">Glycoprotein</keyword>
<feature type="domain" description="Ig-like" evidence="15">
    <location>
        <begin position="18"/>
        <end position="95"/>
    </location>
</feature>
<keyword evidence="18" id="KW-1185">Reference proteome</keyword>
<proteinExistence type="predicted"/>
<feature type="domain" description="Ig-like" evidence="15">
    <location>
        <begin position="2248"/>
        <end position="2325"/>
    </location>
</feature>
<feature type="domain" description="Ig-like" evidence="15">
    <location>
        <begin position="1592"/>
        <end position="1669"/>
    </location>
</feature>
<feature type="domain" description="Ig-like" evidence="15">
    <location>
        <begin position="1838"/>
        <end position="1915"/>
    </location>
</feature>
<dbReference type="SUPFAM" id="SSF48726">
    <property type="entry name" value="Immunoglobulin"/>
    <property type="match status" value="38"/>
</dbReference>
<evidence type="ECO:0000256" key="14">
    <source>
        <dbReference type="SAM" id="SignalP"/>
    </source>
</evidence>
<feature type="chain" id="PRO_5042149463" evidence="14">
    <location>
        <begin position="19"/>
        <end position="3983"/>
    </location>
</feature>
<evidence type="ECO:0000256" key="1">
    <source>
        <dbReference type="ARBA" id="ARBA00004251"/>
    </source>
</evidence>
<dbReference type="SMART" id="SM00060">
    <property type="entry name" value="FN3"/>
    <property type="match status" value="5"/>
</dbReference>
<feature type="domain" description="Ig-like" evidence="15">
    <location>
        <begin position="596"/>
        <end position="673"/>
    </location>
</feature>
<keyword evidence="6" id="KW-0130">Cell adhesion</keyword>
<feature type="domain" description="Ig-like" evidence="15">
    <location>
        <begin position="104"/>
        <end position="181"/>
    </location>
</feature>
<keyword evidence="4 14" id="KW-0732">Signal</keyword>
<feature type="region of interest" description="Disordered" evidence="12">
    <location>
        <begin position="3523"/>
        <end position="3555"/>
    </location>
</feature>
<keyword evidence="5" id="KW-0677">Repeat</keyword>
<dbReference type="PROSITE" id="PS50853">
    <property type="entry name" value="FN3"/>
    <property type="match status" value="5"/>
</dbReference>
<accession>A0AAD9R1S5</accession>
<evidence type="ECO:0000256" key="8">
    <source>
        <dbReference type="ARBA" id="ARBA00023136"/>
    </source>
</evidence>
<evidence type="ECO:0000256" key="2">
    <source>
        <dbReference type="ARBA" id="ARBA00022475"/>
    </source>
</evidence>
<feature type="domain" description="Ig-like" evidence="15">
    <location>
        <begin position="2658"/>
        <end position="2735"/>
    </location>
</feature>
<feature type="domain" description="Ig-like" evidence="15">
    <location>
        <begin position="924"/>
        <end position="1001"/>
    </location>
</feature>
<feature type="domain" description="Ig-like" evidence="15">
    <location>
        <begin position="678"/>
        <end position="755"/>
    </location>
</feature>
<feature type="domain" description="Ig-like" evidence="15">
    <location>
        <begin position="1674"/>
        <end position="1751"/>
    </location>
</feature>
<feature type="domain" description="Ig-like" evidence="15">
    <location>
        <begin position="2576"/>
        <end position="2653"/>
    </location>
</feature>
<reference evidence="17" key="2">
    <citation type="journal article" date="2023" name="Science">
        <title>Genomic signatures of disease resistance in endangered staghorn corals.</title>
        <authorList>
            <person name="Vollmer S.V."/>
            <person name="Selwyn J.D."/>
            <person name="Despard B.A."/>
            <person name="Roesel C.L."/>
        </authorList>
    </citation>
    <scope>NUCLEOTIDE SEQUENCE</scope>
    <source>
        <strain evidence="17">K2</strain>
    </source>
</reference>
<keyword evidence="9" id="KW-1015">Disulfide bond</keyword>
<feature type="domain" description="Ig-like" evidence="15">
    <location>
        <begin position="2166"/>
        <end position="2243"/>
    </location>
</feature>
<feature type="domain" description="Ig-like" evidence="15">
    <location>
        <begin position="1252"/>
        <end position="1310"/>
    </location>
</feature>
<evidence type="ECO:0000256" key="11">
    <source>
        <dbReference type="ARBA" id="ARBA00023319"/>
    </source>
</evidence>
<feature type="domain" description="Ig-like" evidence="15">
    <location>
        <begin position="432"/>
        <end position="509"/>
    </location>
</feature>
<dbReference type="Pfam" id="PF13882">
    <property type="entry name" value="Bravo_FIGEY"/>
    <property type="match status" value="1"/>
</dbReference>
<feature type="domain" description="Ig-like" evidence="15">
    <location>
        <begin position="2822"/>
        <end position="2899"/>
    </location>
</feature>
<dbReference type="InterPro" id="IPR013783">
    <property type="entry name" value="Ig-like_fold"/>
</dbReference>
<feature type="domain" description="Fibronectin type-III" evidence="16">
    <location>
        <begin position="3347"/>
        <end position="3444"/>
    </location>
</feature>
<dbReference type="GO" id="GO:0007155">
    <property type="term" value="P:cell adhesion"/>
    <property type="evidence" value="ECO:0007669"/>
    <property type="project" value="UniProtKB-KW"/>
</dbReference>
<evidence type="ECO:0000313" key="18">
    <source>
        <dbReference type="Proteomes" id="UP001249851"/>
    </source>
</evidence>
<feature type="domain" description="Ig-like" evidence="15">
    <location>
        <begin position="1428"/>
        <end position="1505"/>
    </location>
</feature>
<feature type="domain" description="Ig-like" evidence="15">
    <location>
        <begin position="2412"/>
        <end position="2489"/>
    </location>
</feature>
<feature type="domain" description="Ig-like" evidence="15">
    <location>
        <begin position="1756"/>
        <end position="1833"/>
    </location>
</feature>
<dbReference type="InterPro" id="IPR036116">
    <property type="entry name" value="FN3_sf"/>
</dbReference>
<dbReference type="CDD" id="cd00063">
    <property type="entry name" value="FN3"/>
    <property type="match status" value="5"/>
</dbReference>
<evidence type="ECO:0000256" key="13">
    <source>
        <dbReference type="SAM" id="Phobius"/>
    </source>
</evidence>
<feature type="domain" description="Ig-like" evidence="15">
    <location>
        <begin position="2986"/>
        <end position="3063"/>
    </location>
</feature>
<dbReference type="Pfam" id="PF13927">
    <property type="entry name" value="Ig_3"/>
    <property type="match status" value="38"/>
</dbReference>
<dbReference type="Gene3D" id="2.60.40.10">
    <property type="entry name" value="Immunoglobulins"/>
    <property type="match status" value="44"/>
</dbReference>
<evidence type="ECO:0000256" key="4">
    <source>
        <dbReference type="ARBA" id="ARBA00022729"/>
    </source>
</evidence>
<dbReference type="InterPro" id="IPR026966">
    <property type="entry name" value="Neurofascin/L1/NrCAM_C"/>
</dbReference>
<dbReference type="GO" id="GO:0005886">
    <property type="term" value="C:plasma membrane"/>
    <property type="evidence" value="ECO:0007669"/>
    <property type="project" value="UniProtKB-SubCell"/>
</dbReference>
<feature type="domain" description="Ig-like" evidence="15">
    <location>
        <begin position="2330"/>
        <end position="2407"/>
    </location>
</feature>
<dbReference type="InterPro" id="IPR036179">
    <property type="entry name" value="Ig-like_dom_sf"/>
</dbReference>
<feature type="domain" description="Fibronectin type-III" evidence="16">
    <location>
        <begin position="3759"/>
        <end position="3852"/>
    </location>
</feature>
<feature type="domain" description="Ig-like" evidence="15">
    <location>
        <begin position="3068"/>
        <end position="3150"/>
    </location>
</feature>
<evidence type="ECO:0000256" key="6">
    <source>
        <dbReference type="ARBA" id="ARBA00022889"/>
    </source>
</evidence>
<evidence type="ECO:0000256" key="7">
    <source>
        <dbReference type="ARBA" id="ARBA00022989"/>
    </source>
</evidence>
<feature type="domain" description="Ig-like" evidence="15">
    <location>
        <begin position="3156"/>
        <end position="3246"/>
    </location>
</feature>
<feature type="domain" description="Ig-like" evidence="15">
    <location>
        <begin position="1088"/>
        <end position="1165"/>
    </location>
</feature>
<evidence type="ECO:0000256" key="12">
    <source>
        <dbReference type="SAM" id="MobiDB-lite"/>
    </source>
</evidence>
<feature type="domain" description="Ig-like" evidence="15">
    <location>
        <begin position="2904"/>
        <end position="2981"/>
    </location>
</feature>
<dbReference type="FunFam" id="2.60.40.10:FF:000028">
    <property type="entry name" value="Neuronal cell adhesion molecule"/>
    <property type="match status" value="1"/>
</dbReference>
<keyword evidence="8 13" id="KW-0472">Membrane</keyword>